<gene>
    <name evidence="2" type="ORF">FHU39_003210</name>
</gene>
<dbReference type="RefSeq" id="WP_221185557.1">
    <property type="nucleotide sequence ID" value="NZ_JACHVQ010000002.1"/>
</dbReference>
<evidence type="ECO:0000259" key="1">
    <source>
        <dbReference type="SMART" id="SM00347"/>
    </source>
</evidence>
<evidence type="ECO:0000313" key="2">
    <source>
        <dbReference type="EMBL" id="MBB2893192.1"/>
    </source>
</evidence>
<dbReference type="InterPro" id="IPR000835">
    <property type="entry name" value="HTH_MarR-typ"/>
</dbReference>
<organism evidence="2 3">
    <name type="scientific">Flexivirga oryzae</name>
    <dbReference type="NCBI Taxonomy" id="1794944"/>
    <lineage>
        <taxon>Bacteria</taxon>
        <taxon>Bacillati</taxon>
        <taxon>Actinomycetota</taxon>
        <taxon>Actinomycetes</taxon>
        <taxon>Micrococcales</taxon>
        <taxon>Dermacoccaceae</taxon>
        <taxon>Flexivirga</taxon>
    </lineage>
</organism>
<dbReference type="InterPro" id="IPR036390">
    <property type="entry name" value="WH_DNA-bd_sf"/>
</dbReference>
<dbReference type="GO" id="GO:0003700">
    <property type="term" value="F:DNA-binding transcription factor activity"/>
    <property type="evidence" value="ECO:0007669"/>
    <property type="project" value="InterPro"/>
</dbReference>
<keyword evidence="2" id="KW-0238">DNA-binding</keyword>
<dbReference type="InterPro" id="IPR036388">
    <property type="entry name" value="WH-like_DNA-bd_sf"/>
</dbReference>
<dbReference type="GO" id="GO:0003677">
    <property type="term" value="F:DNA binding"/>
    <property type="evidence" value="ECO:0007669"/>
    <property type="project" value="UniProtKB-KW"/>
</dbReference>
<dbReference type="Proteomes" id="UP000559182">
    <property type="component" value="Unassembled WGS sequence"/>
</dbReference>
<accession>A0A839NFB5</accession>
<sequence length="165" mass="17940">MTADDSAQPASDWPTDLVAMAERQDLAPVQRVAAILHSFDVDRRVVESATSLSAADLRLLWLLSDGRPRTQREISTELNLEQSTVNRQVNAALRAGHLERLDAGSGAAQLTATTDGTRRYEEDVEALMGVMGAALAALGSEQERFLVMLATFVEAYRDAAGGRRR</sequence>
<dbReference type="SUPFAM" id="SSF46785">
    <property type="entry name" value="Winged helix' DNA-binding domain"/>
    <property type="match status" value="1"/>
</dbReference>
<dbReference type="Gene3D" id="1.10.10.10">
    <property type="entry name" value="Winged helix-like DNA-binding domain superfamily/Winged helix DNA-binding domain"/>
    <property type="match status" value="1"/>
</dbReference>
<proteinExistence type="predicted"/>
<dbReference type="SMART" id="SM00347">
    <property type="entry name" value="HTH_MARR"/>
    <property type="match status" value="1"/>
</dbReference>
<reference evidence="2 3" key="1">
    <citation type="submission" date="2020-08" db="EMBL/GenBank/DDBJ databases">
        <title>Sequencing the genomes of 1000 actinobacteria strains.</title>
        <authorList>
            <person name="Klenk H.-P."/>
        </authorList>
    </citation>
    <scope>NUCLEOTIDE SEQUENCE [LARGE SCALE GENOMIC DNA]</scope>
    <source>
        <strain evidence="2 3">DSM 105369</strain>
    </source>
</reference>
<keyword evidence="3" id="KW-1185">Reference proteome</keyword>
<dbReference type="EMBL" id="JACHVQ010000002">
    <property type="protein sequence ID" value="MBB2893192.1"/>
    <property type="molecule type" value="Genomic_DNA"/>
</dbReference>
<feature type="domain" description="HTH marR-type" evidence="1">
    <location>
        <begin position="45"/>
        <end position="143"/>
    </location>
</feature>
<protein>
    <submittedName>
        <fullName evidence="2">DNA-binding MarR family transcriptional regulator</fullName>
    </submittedName>
</protein>
<evidence type="ECO:0000313" key="3">
    <source>
        <dbReference type="Proteomes" id="UP000559182"/>
    </source>
</evidence>
<comment type="caution">
    <text evidence="2">The sequence shown here is derived from an EMBL/GenBank/DDBJ whole genome shotgun (WGS) entry which is preliminary data.</text>
</comment>
<dbReference type="Pfam" id="PF12802">
    <property type="entry name" value="MarR_2"/>
    <property type="match status" value="1"/>
</dbReference>
<dbReference type="AlphaFoldDB" id="A0A839NFB5"/>
<name>A0A839NFB5_9MICO</name>